<reference evidence="1 2" key="1">
    <citation type="journal article" date="2014" name="Agronomy (Basel)">
        <title>A Draft Genome Sequence for Ensete ventricosum, the Drought-Tolerant Tree Against Hunger.</title>
        <authorList>
            <person name="Harrison J."/>
            <person name="Moore K.A."/>
            <person name="Paszkiewicz K."/>
            <person name="Jones T."/>
            <person name="Grant M."/>
            <person name="Ambacheew D."/>
            <person name="Muzemil S."/>
            <person name="Studholme D.J."/>
        </authorList>
    </citation>
    <scope>NUCLEOTIDE SEQUENCE [LARGE SCALE GENOMIC DNA]</scope>
</reference>
<name>A0A426YX45_ENSVE</name>
<dbReference type="AlphaFoldDB" id="A0A426YX45"/>
<organism evidence="1 2">
    <name type="scientific">Ensete ventricosum</name>
    <name type="common">Abyssinian banana</name>
    <name type="synonym">Musa ensete</name>
    <dbReference type="NCBI Taxonomy" id="4639"/>
    <lineage>
        <taxon>Eukaryota</taxon>
        <taxon>Viridiplantae</taxon>
        <taxon>Streptophyta</taxon>
        <taxon>Embryophyta</taxon>
        <taxon>Tracheophyta</taxon>
        <taxon>Spermatophyta</taxon>
        <taxon>Magnoliopsida</taxon>
        <taxon>Liliopsida</taxon>
        <taxon>Zingiberales</taxon>
        <taxon>Musaceae</taxon>
        <taxon>Ensete</taxon>
    </lineage>
</organism>
<accession>A0A426YX45</accession>
<sequence length="183" mass="18724">MSLPGATAPAGLHQKLDELGQGAGAAARPGWAMTGAANLGCSHPGLWPPLVGGFNSGFLHATAAVPSSSNPSAGGGDSVSSFMQRIGLHGFELTGGNPAAMSFASMLSGHGQQLPGLELGLSQDGHIGAGLDFQARCIDGSFNQVGWDKNMYADYATLLSLPNLSYEEIIAVKVGMVMMDEHL</sequence>
<evidence type="ECO:0000313" key="2">
    <source>
        <dbReference type="Proteomes" id="UP000287651"/>
    </source>
</evidence>
<evidence type="ECO:0000313" key="1">
    <source>
        <dbReference type="EMBL" id="RRT56293.1"/>
    </source>
</evidence>
<proteinExistence type="predicted"/>
<dbReference type="EMBL" id="AMZH03009693">
    <property type="protein sequence ID" value="RRT56293.1"/>
    <property type="molecule type" value="Genomic_DNA"/>
</dbReference>
<protein>
    <submittedName>
        <fullName evidence="1">Uncharacterized protein</fullName>
    </submittedName>
</protein>
<dbReference type="Proteomes" id="UP000287651">
    <property type="component" value="Unassembled WGS sequence"/>
</dbReference>
<gene>
    <name evidence="1" type="ORF">B296_00034299</name>
</gene>
<comment type="caution">
    <text evidence="1">The sequence shown here is derived from an EMBL/GenBank/DDBJ whole genome shotgun (WGS) entry which is preliminary data.</text>
</comment>